<keyword evidence="2" id="KW-1003">Cell membrane</keyword>
<dbReference type="InterPro" id="IPR042106">
    <property type="entry name" value="Nuo/plastoQ_OxRdtase_6_NuoJ"/>
</dbReference>
<evidence type="ECO:0000256" key="2">
    <source>
        <dbReference type="RuleBase" id="RU004429"/>
    </source>
</evidence>
<keyword evidence="2" id="KW-0812">Transmembrane</keyword>
<dbReference type="PANTHER" id="PTHR33269:SF17">
    <property type="entry name" value="NADH-UBIQUINONE OXIDOREDUCTASE CHAIN 6"/>
    <property type="match status" value="1"/>
</dbReference>
<sequence>MGLQAFFFYVFAVIAVGAALMVVFSRNPVHSVLFLILTFVASAGLFLLTGAEFLALILIVVYVGAVAILFLFVVMMIDLDVGMAKQKALEYGPIGALIALVLLAQLVIAVTGNYFDPALSTATVLPTPPLEEVSNIEAIGLVLYTRYIFFFQLAGLILFVAMIGAIVLTLRHKEGLKRQSIPAQVARTPQTAIEIVKVESGKGL</sequence>
<keyword evidence="2" id="KW-0520">NAD</keyword>
<feature type="transmembrane region" description="Helical" evidence="2">
    <location>
        <begin position="31"/>
        <end position="48"/>
    </location>
</feature>
<keyword evidence="2" id="KW-0472">Membrane</keyword>
<feature type="transmembrane region" description="Helical" evidence="2">
    <location>
        <begin position="147"/>
        <end position="170"/>
    </location>
</feature>
<evidence type="ECO:0000313" key="4">
    <source>
        <dbReference type="Proteomes" id="UP001597371"/>
    </source>
</evidence>
<feature type="transmembrane region" description="Helical" evidence="2">
    <location>
        <begin position="54"/>
        <end position="79"/>
    </location>
</feature>
<dbReference type="GO" id="GO:0050136">
    <property type="term" value="F:NADH dehydrogenase (quinone) (non-electrogenic) activity"/>
    <property type="evidence" value="ECO:0007669"/>
    <property type="project" value="UniProtKB-EC"/>
</dbReference>
<dbReference type="EC" id="7.1.1.-" evidence="2"/>
<keyword evidence="4" id="KW-1185">Reference proteome</keyword>
<feature type="transmembrane region" description="Helical" evidence="2">
    <location>
        <begin position="91"/>
        <end position="115"/>
    </location>
</feature>
<organism evidence="3 4">
    <name type="scientific">Aureimonas populi</name>
    <dbReference type="NCBI Taxonomy" id="1701758"/>
    <lineage>
        <taxon>Bacteria</taxon>
        <taxon>Pseudomonadati</taxon>
        <taxon>Pseudomonadota</taxon>
        <taxon>Alphaproteobacteria</taxon>
        <taxon>Hyphomicrobiales</taxon>
        <taxon>Aurantimonadaceae</taxon>
        <taxon>Aureimonas</taxon>
    </lineage>
</organism>
<dbReference type="InterPro" id="IPR001457">
    <property type="entry name" value="NADH_UbQ/plastoQ_OxRdtase_su6"/>
</dbReference>
<gene>
    <name evidence="3" type="ORF">ACFSKQ_00075</name>
</gene>
<protein>
    <recommendedName>
        <fullName evidence="2">NADH-quinone oxidoreductase subunit J</fullName>
        <ecNumber evidence="2">7.1.1.-</ecNumber>
    </recommendedName>
</protein>
<proteinExistence type="inferred from homology"/>
<dbReference type="Gene3D" id="1.20.120.1200">
    <property type="entry name" value="NADH-ubiquinone/plastoquinone oxidoreductase chain 6, subunit NuoJ"/>
    <property type="match status" value="1"/>
</dbReference>
<feature type="transmembrane region" description="Helical" evidence="2">
    <location>
        <begin position="6"/>
        <end position="24"/>
    </location>
</feature>
<accession>A0ABW5CFA3</accession>
<evidence type="ECO:0000256" key="1">
    <source>
        <dbReference type="ARBA" id="ARBA00005698"/>
    </source>
</evidence>
<dbReference type="RefSeq" id="WP_209740499.1">
    <property type="nucleotide sequence ID" value="NZ_CP072611.1"/>
</dbReference>
<comment type="subcellular location">
    <subcellularLocation>
        <location evidence="2">Cell membrane</location>
        <topology evidence="2">Multi-pass membrane protein</topology>
    </subcellularLocation>
</comment>
<comment type="catalytic activity">
    <reaction evidence="2">
        <text>a quinone + NADH + 5 H(+)(in) = a quinol + NAD(+) + 4 H(+)(out)</text>
        <dbReference type="Rhea" id="RHEA:57888"/>
        <dbReference type="ChEBI" id="CHEBI:15378"/>
        <dbReference type="ChEBI" id="CHEBI:24646"/>
        <dbReference type="ChEBI" id="CHEBI:57540"/>
        <dbReference type="ChEBI" id="CHEBI:57945"/>
        <dbReference type="ChEBI" id="CHEBI:132124"/>
    </reaction>
</comment>
<name>A0ABW5CFA3_9HYPH</name>
<comment type="similarity">
    <text evidence="1 2">Belongs to the complex I subunit 6 family.</text>
</comment>
<dbReference type="Proteomes" id="UP001597371">
    <property type="component" value="Unassembled WGS sequence"/>
</dbReference>
<keyword evidence="2" id="KW-1133">Transmembrane helix</keyword>
<reference evidence="4" key="1">
    <citation type="journal article" date="2019" name="Int. J. Syst. Evol. Microbiol.">
        <title>The Global Catalogue of Microorganisms (GCM) 10K type strain sequencing project: providing services to taxonomists for standard genome sequencing and annotation.</title>
        <authorList>
            <consortium name="The Broad Institute Genomics Platform"/>
            <consortium name="The Broad Institute Genome Sequencing Center for Infectious Disease"/>
            <person name="Wu L."/>
            <person name="Ma J."/>
        </authorList>
    </citation>
    <scope>NUCLEOTIDE SEQUENCE [LARGE SCALE GENOMIC DNA]</scope>
    <source>
        <strain evidence="4">ZS-35-S2</strain>
    </source>
</reference>
<evidence type="ECO:0000313" key="3">
    <source>
        <dbReference type="EMBL" id="MFD2235860.1"/>
    </source>
</evidence>
<keyword evidence="3" id="KW-0560">Oxidoreductase</keyword>
<dbReference type="Pfam" id="PF00499">
    <property type="entry name" value="Oxidored_q3"/>
    <property type="match status" value="1"/>
</dbReference>
<comment type="caution">
    <text evidence="3">The sequence shown here is derived from an EMBL/GenBank/DDBJ whole genome shotgun (WGS) entry which is preliminary data.</text>
</comment>
<dbReference type="EMBL" id="JBHUIJ010000002">
    <property type="protein sequence ID" value="MFD2235860.1"/>
    <property type="molecule type" value="Genomic_DNA"/>
</dbReference>
<dbReference type="NCBIfam" id="NF005164">
    <property type="entry name" value="PRK06638.1-4"/>
    <property type="match status" value="1"/>
</dbReference>
<keyword evidence="2" id="KW-0874">Quinone</keyword>
<comment type="function">
    <text evidence="2">NDH-1 shuttles electrons from NADH, via FMN and iron-sulfur (Fe-S) centers, to quinones in the respiratory chain. Couples the redox reaction to proton translocation (for every two electrons transferred, four hydrogen ions are translocated across the cytoplasmic membrane), and thus conserves the redox energy in a proton gradient.</text>
</comment>
<dbReference type="PANTHER" id="PTHR33269">
    <property type="entry name" value="NADH-UBIQUINONE OXIDOREDUCTASE CHAIN 6"/>
    <property type="match status" value="1"/>
</dbReference>